<dbReference type="Pfam" id="PF00027">
    <property type="entry name" value="cNMP_binding"/>
    <property type="match status" value="1"/>
</dbReference>
<evidence type="ECO:0000259" key="1">
    <source>
        <dbReference type="Pfam" id="PF00027"/>
    </source>
</evidence>
<name>A0ABW4HCN7_9FLAO</name>
<proteinExistence type="predicted"/>
<comment type="caution">
    <text evidence="2">The sequence shown here is derived from an EMBL/GenBank/DDBJ whole genome shotgun (WGS) entry which is preliminary data.</text>
</comment>
<feature type="domain" description="Cyclic nucleotide-binding" evidence="1">
    <location>
        <begin position="35"/>
        <end position="119"/>
    </location>
</feature>
<accession>A0ABW4HCN7</accession>
<dbReference type="EMBL" id="JBHUDZ010000008">
    <property type="protein sequence ID" value="MFD1602840.1"/>
    <property type="molecule type" value="Genomic_DNA"/>
</dbReference>
<gene>
    <name evidence="2" type="ORF">ACFSC2_08845</name>
</gene>
<sequence>MIDKQIDNIRQLILNYIELSDEEWKLCSTMFKVDRIHKKDILLDQGSVCKNIYFVLDGLLRIYFVDQNGVEKTFHFSTEKTFATDYESFLKSIPSSFYIQAMEDTIVITITKDILQDVYKIIGQGQKLGRLIAEDYFFMINDKIKALYTQSPIERYNTMNAKFPKILQRVSQHHIASYLNISSVHLSRLKYSEKDGSENH</sequence>
<dbReference type="CDD" id="cd00038">
    <property type="entry name" value="CAP_ED"/>
    <property type="match status" value="1"/>
</dbReference>
<dbReference type="RefSeq" id="WP_379817921.1">
    <property type="nucleotide sequence ID" value="NZ_JBHUDZ010000008.1"/>
</dbReference>
<dbReference type="SUPFAM" id="SSF51206">
    <property type="entry name" value="cAMP-binding domain-like"/>
    <property type="match status" value="1"/>
</dbReference>
<keyword evidence="3" id="KW-1185">Reference proteome</keyword>
<reference evidence="3" key="1">
    <citation type="journal article" date="2019" name="Int. J. Syst. Evol. Microbiol.">
        <title>The Global Catalogue of Microorganisms (GCM) 10K type strain sequencing project: providing services to taxonomists for standard genome sequencing and annotation.</title>
        <authorList>
            <consortium name="The Broad Institute Genomics Platform"/>
            <consortium name="The Broad Institute Genome Sequencing Center for Infectious Disease"/>
            <person name="Wu L."/>
            <person name="Ma J."/>
        </authorList>
    </citation>
    <scope>NUCLEOTIDE SEQUENCE [LARGE SCALE GENOMIC DNA]</scope>
    <source>
        <strain evidence="3">CCUG 70865</strain>
    </source>
</reference>
<dbReference type="InterPro" id="IPR018490">
    <property type="entry name" value="cNMP-bd_dom_sf"/>
</dbReference>
<dbReference type="InterPro" id="IPR000595">
    <property type="entry name" value="cNMP-bd_dom"/>
</dbReference>
<evidence type="ECO:0000313" key="2">
    <source>
        <dbReference type="EMBL" id="MFD1602840.1"/>
    </source>
</evidence>
<dbReference type="Proteomes" id="UP001597138">
    <property type="component" value="Unassembled WGS sequence"/>
</dbReference>
<evidence type="ECO:0000313" key="3">
    <source>
        <dbReference type="Proteomes" id="UP001597138"/>
    </source>
</evidence>
<protein>
    <submittedName>
        <fullName evidence="2">Crp/Fnr family transcriptional regulator</fullName>
    </submittedName>
</protein>
<dbReference type="InterPro" id="IPR014710">
    <property type="entry name" value="RmlC-like_jellyroll"/>
</dbReference>
<organism evidence="2 3">
    <name type="scientific">Flavobacterium artemisiae</name>
    <dbReference type="NCBI Taxonomy" id="2126556"/>
    <lineage>
        <taxon>Bacteria</taxon>
        <taxon>Pseudomonadati</taxon>
        <taxon>Bacteroidota</taxon>
        <taxon>Flavobacteriia</taxon>
        <taxon>Flavobacteriales</taxon>
        <taxon>Flavobacteriaceae</taxon>
        <taxon>Flavobacterium</taxon>
    </lineage>
</organism>
<dbReference type="Gene3D" id="2.60.120.10">
    <property type="entry name" value="Jelly Rolls"/>
    <property type="match status" value="1"/>
</dbReference>